<dbReference type="PANTHER" id="PTHR21357">
    <property type="entry name" value="FAM172 FAMILY PROTEIN HOMOLOG CG10038"/>
    <property type="match status" value="1"/>
</dbReference>
<dbReference type="Proteomes" id="UP000272942">
    <property type="component" value="Unassembled WGS sequence"/>
</dbReference>
<dbReference type="OrthoDB" id="421951at2759"/>
<evidence type="ECO:0000313" key="1">
    <source>
        <dbReference type="EMBL" id="VDP87384.1"/>
    </source>
</evidence>
<dbReference type="PANTHER" id="PTHR21357:SF4">
    <property type="entry name" value="FAM172 FAMILY PROTEIN HOMOLOG CG10038"/>
    <property type="match status" value="1"/>
</dbReference>
<dbReference type="GO" id="GO:0005634">
    <property type="term" value="C:nucleus"/>
    <property type="evidence" value="ECO:0007669"/>
    <property type="project" value="TreeGrafter"/>
</dbReference>
<protein>
    <submittedName>
        <fullName evidence="3">DeoRC domain-containing protein</fullName>
    </submittedName>
</protein>
<organism evidence="3">
    <name type="scientific">Echinostoma caproni</name>
    <dbReference type="NCBI Taxonomy" id="27848"/>
    <lineage>
        <taxon>Eukaryota</taxon>
        <taxon>Metazoa</taxon>
        <taxon>Spiralia</taxon>
        <taxon>Lophotrochozoa</taxon>
        <taxon>Platyhelminthes</taxon>
        <taxon>Trematoda</taxon>
        <taxon>Digenea</taxon>
        <taxon>Plagiorchiida</taxon>
        <taxon>Echinostomata</taxon>
        <taxon>Echinostomatoidea</taxon>
        <taxon>Echinostomatidae</taxon>
        <taxon>Echinostoma</taxon>
    </lineage>
</organism>
<sequence length="163" mass="17304">MCMRVLHSRHLFTHRGPVLIVLQAGGVSYAGVWANRLLLHPQHGLKTGSQLDLIRQAHSRGFAVALIHTNEQIVPREAEIGAIDLVSTLYSTGSAADTLLGRSKRVGTHNPTNTVITQAMEPDSIPSHSCQIPHSMNAAGLSTPTIATPAVAGAQCGPPIQSR</sequence>
<dbReference type="InterPro" id="IPR048263">
    <property type="entry name" value="Arb2"/>
</dbReference>
<keyword evidence="2" id="KW-1185">Reference proteome</keyword>
<name>A0A183AUK9_9TREM</name>
<dbReference type="GO" id="GO:0035197">
    <property type="term" value="F:siRNA binding"/>
    <property type="evidence" value="ECO:0007669"/>
    <property type="project" value="TreeGrafter"/>
</dbReference>
<dbReference type="AlphaFoldDB" id="A0A183AUK9"/>
<dbReference type="WBParaSite" id="ECPE_0001067601-mRNA-1">
    <property type="protein sequence ID" value="ECPE_0001067601-mRNA-1"/>
    <property type="gene ID" value="ECPE_0001067601"/>
</dbReference>
<evidence type="ECO:0000313" key="2">
    <source>
        <dbReference type="Proteomes" id="UP000272942"/>
    </source>
</evidence>
<gene>
    <name evidence="1" type="ORF">ECPE_LOCUS10644</name>
</gene>
<accession>A0A183AUK9</accession>
<evidence type="ECO:0000313" key="3">
    <source>
        <dbReference type="WBParaSite" id="ECPE_0001067601-mRNA-1"/>
    </source>
</evidence>
<dbReference type="EMBL" id="UZAN01049425">
    <property type="protein sequence ID" value="VDP87384.1"/>
    <property type="molecule type" value="Genomic_DNA"/>
</dbReference>
<reference evidence="3" key="1">
    <citation type="submission" date="2016-06" db="UniProtKB">
        <authorList>
            <consortium name="WormBaseParasite"/>
        </authorList>
    </citation>
    <scope>IDENTIFICATION</scope>
</reference>
<reference evidence="1 2" key="2">
    <citation type="submission" date="2018-11" db="EMBL/GenBank/DDBJ databases">
        <authorList>
            <consortium name="Pathogen Informatics"/>
        </authorList>
    </citation>
    <scope>NUCLEOTIDE SEQUENCE [LARGE SCALE GENOMIC DNA]</scope>
    <source>
        <strain evidence="1 2">Egypt</strain>
    </source>
</reference>
<proteinExistence type="predicted"/>
<dbReference type="GO" id="GO:0031048">
    <property type="term" value="P:regulatory ncRNA-mediated heterochromatin formation"/>
    <property type="evidence" value="ECO:0007669"/>
    <property type="project" value="TreeGrafter"/>
</dbReference>